<proteinExistence type="predicted"/>
<keyword evidence="1" id="KW-1185">Reference proteome</keyword>
<name>A0A914QJ75_9BILA</name>
<evidence type="ECO:0000313" key="2">
    <source>
        <dbReference type="WBParaSite" id="PDA_v2.g29655.t1"/>
    </source>
</evidence>
<evidence type="ECO:0000313" key="1">
    <source>
        <dbReference type="Proteomes" id="UP000887578"/>
    </source>
</evidence>
<dbReference type="WBParaSite" id="PDA_v2.g29655.t1">
    <property type="protein sequence ID" value="PDA_v2.g29655.t1"/>
    <property type="gene ID" value="PDA_v2.g29655"/>
</dbReference>
<reference evidence="2" key="1">
    <citation type="submission" date="2022-11" db="UniProtKB">
        <authorList>
            <consortium name="WormBaseParasite"/>
        </authorList>
    </citation>
    <scope>IDENTIFICATION</scope>
</reference>
<dbReference type="AlphaFoldDB" id="A0A914QJ75"/>
<accession>A0A914QJ75</accession>
<protein>
    <submittedName>
        <fullName evidence="2">FLYWCH-type domain-containing protein</fullName>
    </submittedName>
</protein>
<sequence>MVDTMKRKMILSDIQKSIKEYSTEEINDWDSIKSNIDKILETHRPIKLCDYEYGMTMTLKNGHRIIVKEENDKTKVREYSKSNKSWICSNRHCKYATLKIKYGIVFTAITHNCEPREYSMALKIQELLKQGKTTEALGLTMKRRSLRHTSNQPLSASTDQSLSDSTLDELILANIIKTRNNS</sequence>
<dbReference type="Proteomes" id="UP000887578">
    <property type="component" value="Unplaced"/>
</dbReference>
<organism evidence="1 2">
    <name type="scientific">Panagrolaimus davidi</name>
    <dbReference type="NCBI Taxonomy" id="227884"/>
    <lineage>
        <taxon>Eukaryota</taxon>
        <taxon>Metazoa</taxon>
        <taxon>Ecdysozoa</taxon>
        <taxon>Nematoda</taxon>
        <taxon>Chromadorea</taxon>
        <taxon>Rhabditida</taxon>
        <taxon>Tylenchina</taxon>
        <taxon>Panagrolaimomorpha</taxon>
        <taxon>Panagrolaimoidea</taxon>
        <taxon>Panagrolaimidae</taxon>
        <taxon>Panagrolaimus</taxon>
    </lineage>
</organism>